<dbReference type="Proteomes" id="UP000006729">
    <property type="component" value="Chromosome 5"/>
</dbReference>
<reference evidence="1 2" key="1">
    <citation type="journal article" date="2006" name="Science">
        <title>The genome of black cottonwood, Populus trichocarpa (Torr. &amp; Gray).</title>
        <authorList>
            <person name="Tuskan G.A."/>
            <person name="Difazio S."/>
            <person name="Jansson S."/>
            <person name="Bohlmann J."/>
            <person name="Grigoriev I."/>
            <person name="Hellsten U."/>
            <person name="Putnam N."/>
            <person name="Ralph S."/>
            <person name="Rombauts S."/>
            <person name="Salamov A."/>
            <person name="Schein J."/>
            <person name="Sterck L."/>
            <person name="Aerts A."/>
            <person name="Bhalerao R.R."/>
            <person name="Bhalerao R.P."/>
            <person name="Blaudez D."/>
            <person name="Boerjan W."/>
            <person name="Brun A."/>
            <person name="Brunner A."/>
            <person name="Busov V."/>
            <person name="Campbell M."/>
            <person name="Carlson J."/>
            <person name="Chalot M."/>
            <person name="Chapman J."/>
            <person name="Chen G.L."/>
            <person name="Cooper D."/>
            <person name="Coutinho P.M."/>
            <person name="Couturier J."/>
            <person name="Covert S."/>
            <person name="Cronk Q."/>
            <person name="Cunningham R."/>
            <person name="Davis J."/>
            <person name="Degroeve S."/>
            <person name="Dejardin A."/>
            <person name="Depamphilis C."/>
            <person name="Detter J."/>
            <person name="Dirks B."/>
            <person name="Dubchak I."/>
            <person name="Duplessis S."/>
            <person name="Ehlting J."/>
            <person name="Ellis B."/>
            <person name="Gendler K."/>
            <person name="Goodstein D."/>
            <person name="Gribskov M."/>
            <person name="Grimwood J."/>
            <person name="Groover A."/>
            <person name="Gunter L."/>
            <person name="Hamberger B."/>
            <person name="Heinze B."/>
            <person name="Helariutta Y."/>
            <person name="Henrissat B."/>
            <person name="Holligan D."/>
            <person name="Holt R."/>
            <person name="Huang W."/>
            <person name="Islam-Faridi N."/>
            <person name="Jones S."/>
            <person name="Jones-Rhoades M."/>
            <person name="Jorgensen R."/>
            <person name="Joshi C."/>
            <person name="Kangasjarvi J."/>
            <person name="Karlsson J."/>
            <person name="Kelleher C."/>
            <person name="Kirkpatrick R."/>
            <person name="Kirst M."/>
            <person name="Kohler A."/>
            <person name="Kalluri U."/>
            <person name="Larimer F."/>
            <person name="Leebens-Mack J."/>
            <person name="Leple J.C."/>
            <person name="Locascio P."/>
            <person name="Lou Y."/>
            <person name="Lucas S."/>
            <person name="Martin F."/>
            <person name="Montanini B."/>
            <person name="Napoli C."/>
            <person name="Nelson D.R."/>
            <person name="Nelson C."/>
            <person name="Nieminen K."/>
            <person name="Nilsson O."/>
            <person name="Pereda V."/>
            <person name="Peter G."/>
            <person name="Philippe R."/>
            <person name="Pilate G."/>
            <person name="Poliakov A."/>
            <person name="Razumovskaya J."/>
            <person name="Richardson P."/>
            <person name="Rinaldi C."/>
            <person name="Ritland K."/>
            <person name="Rouze P."/>
            <person name="Ryaboy D."/>
            <person name="Schmutz J."/>
            <person name="Schrader J."/>
            <person name="Segerman B."/>
            <person name="Shin H."/>
            <person name="Siddiqui A."/>
            <person name="Sterky F."/>
            <person name="Terry A."/>
            <person name="Tsai C.J."/>
            <person name="Uberbacher E."/>
            <person name="Unneberg P."/>
            <person name="Vahala J."/>
            <person name="Wall K."/>
            <person name="Wessler S."/>
            <person name="Yang G."/>
            <person name="Yin T."/>
            <person name="Douglas C."/>
            <person name="Marra M."/>
            <person name="Sandberg G."/>
            <person name="Van de Peer Y."/>
            <person name="Rokhsar D."/>
        </authorList>
    </citation>
    <scope>NUCLEOTIDE SEQUENCE [LARGE SCALE GENOMIC DNA]</scope>
    <source>
        <strain evidence="2">cv. Nisqually</strain>
    </source>
</reference>
<dbReference type="EMBL" id="CM009294">
    <property type="protein sequence ID" value="RQO90362.1"/>
    <property type="molecule type" value="Genomic_DNA"/>
</dbReference>
<accession>A0A3N7F1I5</accession>
<dbReference type="InParanoid" id="A0A3N7F1I5"/>
<keyword evidence="2" id="KW-1185">Reference proteome</keyword>
<name>A0A3N7F1I5_POPTR</name>
<dbReference type="AlphaFoldDB" id="A0A3N7F1I5"/>
<evidence type="ECO:0000313" key="2">
    <source>
        <dbReference type="Proteomes" id="UP000006729"/>
    </source>
</evidence>
<gene>
    <name evidence="1" type="ORF">POPTR_005G110850</name>
</gene>
<sequence length="56" mass="6135">MLAAINDQTLAATVTSSDVSFCHPNVVTSVHECLRNSFGGWITKGMFDIIKLRKIP</sequence>
<organism evidence="1 2">
    <name type="scientific">Populus trichocarpa</name>
    <name type="common">Western balsam poplar</name>
    <name type="synonym">Populus balsamifera subsp. trichocarpa</name>
    <dbReference type="NCBI Taxonomy" id="3694"/>
    <lineage>
        <taxon>Eukaryota</taxon>
        <taxon>Viridiplantae</taxon>
        <taxon>Streptophyta</taxon>
        <taxon>Embryophyta</taxon>
        <taxon>Tracheophyta</taxon>
        <taxon>Spermatophyta</taxon>
        <taxon>Magnoliopsida</taxon>
        <taxon>eudicotyledons</taxon>
        <taxon>Gunneridae</taxon>
        <taxon>Pentapetalae</taxon>
        <taxon>rosids</taxon>
        <taxon>fabids</taxon>
        <taxon>Malpighiales</taxon>
        <taxon>Salicaceae</taxon>
        <taxon>Saliceae</taxon>
        <taxon>Populus</taxon>
    </lineage>
</organism>
<protein>
    <submittedName>
        <fullName evidence="1">Uncharacterized protein</fullName>
    </submittedName>
</protein>
<proteinExistence type="predicted"/>
<evidence type="ECO:0000313" key="1">
    <source>
        <dbReference type="EMBL" id="RQO90362.1"/>
    </source>
</evidence>